<dbReference type="GO" id="GO:0000976">
    <property type="term" value="F:transcription cis-regulatory region binding"/>
    <property type="evidence" value="ECO:0007669"/>
    <property type="project" value="TreeGrafter"/>
</dbReference>
<feature type="compositionally biased region" description="Polar residues" evidence="5">
    <location>
        <begin position="1"/>
        <end position="11"/>
    </location>
</feature>
<dbReference type="InterPro" id="IPR001647">
    <property type="entry name" value="HTH_TetR"/>
</dbReference>
<dbReference type="Proteomes" id="UP000002219">
    <property type="component" value="Chromosome 1"/>
</dbReference>
<evidence type="ECO:0000313" key="7">
    <source>
        <dbReference type="EMBL" id="ADH68893.1"/>
    </source>
</evidence>
<feature type="DNA-binding region" description="H-T-H motif" evidence="4">
    <location>
        <begin position="50"/>
        <end position="69"/>
    </location>
</feature>
<keyword evidence="8" id="KW-1185">Reference proteome</keyword>
<sequence length="231" mass="24955">MPGTPSAQTPRAPSGRGRPPMTERRREIVRTEIARAAVRLFTENGVSGTTGDDIAHALGISTRTLWRYFPSKESCVRPLLTTGLEHMAERLRACPPGVPLLEYLERERFFDGEPQVVEGPVADLIRMTRTEPALMAVWLEVHHAAESVFARIIADRTGESPDSLPVRVQAATLNSALRLAAEERARLGDDGRGLPPEGVGPLLRTALTTAARGLTAFGHGGGDERGDAPPD</sequence>
<proteinExistence type="predicted"/>
<dbReference type="STRING" id="446468.Ndas_3492"/>
<dbReference type="AlphaFoldDB" id="D7B498"/>
<dbReference type="SUPFAM" id="SSF46689">
    <property type="entry name" value="Homeodomain-like"/>
    <property type="match status" value="1"/>
</dbReference>
<dbReference type="InterPro" id="IPR050109">
    <property type="entry name" value="HTH-type_TetR-like_transc_reg"/>
</dbReference>
<accession>D7B498</accession>
<dbReference type="HOGENOM" id="CLU_069356_2_4_11"/>
<dbReference type="PRINTS" id="PR00455">
    <property type="entry name" value="HTHTETR"/>
</dbReference>
<reference evidence="7 8" key="1">
    <citation type="journal article" date="2010" name="Stand. Genomic Sci.">
        <title>Complete genome sequence of Nocardiopsis dassonvillei type strain (IMRU 509).</title>
        <authorList>
            <person name="Sun H."/>
            <person name="Lapidus A."/>
            <person name="Nolan M."/>
            <person name="Lucas S."/>
            <person name="Del Rio T.G."/>
            <person name="Tice H."/>
            <person name="Cheng J.F."/>
            <person name="Tapia R."/>
            <person name="Han C."/>
            <person name="Goodwin L."/>
            <person name="Pitluck S."/>
            <person name="Pagani I."/>
            <person name="Ivanova N."/>
            <person name="Mavromatis K."/>
            <person name="Mikhailova N."/>
            <person name="Pati A."/>
            <person name="Chen A."/>
            <person name="Palaniappan K."/>
            <person name="Land M."/>
            <person name="Hauser L."/>
            <person name="Chang Y.J."/>
            <person name="Jeffries C.D."/>
            <person name="Djao O.D."/>
            <person name="Rohde M."/>
            <person name="Sikorski J."/>
            <person name="Goker M."/>
            <person name="Woyke T."/>
            <person name="Bristow J."/>
            <person name="Eisen J.A."/>
            <person name="Markowitz V."/>
            <person name="Hugenholtz P."/>
            <person name="Kyrpides N.C."/>
            <person name="Klenk H.P."/>
        </authorList>
    </citation>
    <scope>NUCLEOTIDE SEQUENCE [LARGE SCALE GENOMIC DNA]</scope>
    <source>
        <strain evidence="8">ATCC 23218 / DSM 43111 / CIP 107115 / JCM 7437 / KCTC 9190 / NBRC 14626 / NCTC 10488 / NRRL B-5397 / IMRU 509</strain>
    </source>
</reference>
<protein>
    <submittedName>
        <fullName evidence="7">Transcriptional regulator, TetR family</fullName>
    </submittedName>
</protein>
<dbReference type="GO" id="GO:0003700">
    <property type="term" value="F:DNA-binding transcription factor activity"/>
    <property type="evidence" value="ECO:0007669"/>
    <property type="project" value="TreeGrafter"/>
</dbReference>
<feature type="domain" description="HTH tetR-type" evidence="6">
    <location>
        <begin position="27"/>
        <end position="87"/>
    </location>
</feature>
<dbReference type="PANTHER" id="PTHR30055:SF238">
    <property type="entry name" value="MYCOFACTOCIN BIOSYNTHESIS TRANSCRIPTIONAL REGULATOR MFTR-RELATED"/>
    <property type="match status" value="1"/>
</dbReference>
<dbReference type="KEGG" id="nda:Ndas_3492"/>
<evidence type="ECO:0000256" key="1">
    <source>
        <dbReference type="ARBA" id="ARBA00023015"/>
    </source>
</evidence>
<evidence type="ECO:0000256" key="4">
    <source>
        <dbReference type="PROSITE-ProRule" id="PRU00335"/>
    </source>
</evidence>
<keyword evidence="1" id="KW-0805">Transcription regulation</keyword>
<dbReference type="InterPro" id="IPR009057">
    <property type="entry name" value="Homeodomain-like_sf"/>
</dbReference>
<keyword evidence="3" id="KW-0804">Transcription</keyword>
<evidence type="ECO:0000256" key="3">
    <source>
        <dbReference type="ARBA" id="ARBA00023163"/>
    </source>
</evidence>
<dbReference type="Pfam" id="PF00440">
    <property type="entry name" value="TetR_N"/>
    <property type="match status" value="1"/>
</dbReference>
<dbReference type="eggNOG" id="COG1309">
    <property type="taxonomic scope" value="Bacteria"/>
</dbReference>
<name>D7B498_NOCDD</name>
<dbReference type="Pfam" id="PF17754">
    <property type="entry name" value="TetR_C_14"/>
    <property type="match status" value="1"/>
</dbReference>
<evidence type="ECO:0000259" key="6">
    <source>
        <dbReference type="PROSITE" id="PS50977"/>
    </source>
</evidence>
<organism evidence="7 8">
    <name type="scientific">Nocardiopsis dassonvillei (strain ATCC 23218 / DSM 43111 / CIP 107115 / JCM 7437 / KCTC 9190 / NBRC 14626 / NCTC 10488 / NRRL B-5397 / IMRU 509)</name>
    <name type="common">Actinomadura dassonvillei</name>
    <dbReference type="NCBI Taxonomy" id="446468"/>
    <lineage>
        <taxon>Bacteria</taxon>
        <taxon>Bacillati</taxon>
        <taxon>Actinomycetota</taxon>
        <taxon>Actinomycetes</taxon>
        <taxon>Streptosporangiales</taxon>
        <taxon>Nocardiopsidaceae</taxon>
        <taxon>Nocardiopsis</taxon>
    </lineage>
</organism>
<keyword evidence="2 4" id="KW-0238">DNA-binding</keyword>
<dbReference type="Gene3D" id="1.10.357.10">
    <property type="entry name" value="Tetracycline Repressor, domain 2"/>
    <property type="match status" value="1"/>
</dbReference>
<evidence type="ECO:0000313" key="8">
    <source>
        <dbReference type="Proteomes" id="UP000002219"/>
    </source>
</evidence>
<dbReference type="PROSITE" id="PS50977">
    <property type="entry name" value="HTH_TETR_2"/>
    <property type="match status" value="1"/>
</dbReference>
<feature type="region of interest" description="Disordered" evidence="5">
    <location>
        <begin position="1"/>
        <end position="24"/>
    </location>
</feature>
<evidence type="ECO:0000256" key="2">
    <source>
        <dbReference type="ARBA" id="ARBA00023125"/>
    </source>
</evidence>
<gene>
    <name evidence="7" type="ordered locus">Ndas_3492</name>
</gene>
<evidence type="ECO:0000256" key="5">
    <source>
        <dbReference type="SAM" id="MobiDB-lite"/>
    </source>
</evidence>
<dbReference type="PANTHER" id="PTHR30055">
    <property type="entry name" value="HTH-TYPE TRANSCRIPTIONAL REGULATOR RUTR"/>
    <property type="match status" value="1"/>
</dbReference>
<dbReference type="EMBL" id="CP002040">
    <property type="protein sequence ID" value="ADH68893.1"/>
    <property type="molecule type" value="Genomic_DNA"/>
</dbReference>
<dbReference type="InterPro" id="IPR041347">
    <property type="entry name" value="MftR_C"/>
</dbReference>